<evidence type="ECO:0000313" key="1">
    <source>
        <dbReference type="EMBL" id="KAL3507113.1"/>
    </source>
</evidence>
<sequence>ELGEDPTTLVASERSWLLAEDILPQELASSHLCEDATLSCSDFAECERQPSKPMVFELSPGSTVISARVLFRVTRAKVAGELLEVYG</sequence>
<feature type="non-terminal residue" evidence="1">
    <location>
        <position position="1"/>
    </location>
</feature>
<dbReference type="AlphaFoldDB" id="A0ABD2YJC7"/>
<comment type="caution">
    <text evidence="1">The sequence shown here is derived from an EMBL/GenBank/DDBJ whole genome shotgun (WGS) entry which is preliminary data.</text>
</comment>
<keyword evidence="2" id="KW-1185">Reference proteome</keyword>
<dbReference type="Proteomes" id="UP001630127">
    <property type="component" value="Unassembled WGS sequence"/>
</dbReference>
<accession>A0ABD2YJC7</accession>
<reference evidence="1 2" key="1">
    <citation type="submission" date="2024-11" db="EMBL/GenBank/DDBJ databases">
        <title>A near-complete genome assembly of Cinchona calisaya.</title>
        <authorList>
            <person name="Lian D.C."/>
            <person name="Zhao X.W."/>
            <person name="Wei L."/>
        </authorList>
    </citation>
    <scope>NUCLEOTIDE SEQUENCE [LARGE SCALE GENOMIC DNA]</scope>
    <source>
        <tissue evidence="1">Nenye</tissue>
    </source>
</reference>
<name>A0ABD2YJC7_9GENT</name>
<dbReference type="EMBL" id="JBJUIK010000013">
    <property type="protein sequence ID" value="KAL3507113.1"/>
    <property type="molecule type" value="Genomic_DNA"/>
</dbReference>
<proteinExistence type="predicted"/>
<gene>
    <name evidence="1" type="ORF">ACH5RR_032495</name>
</gene>
<evidence type="ECO:0000313" key="2">
    <source>
        <dbReference type="Proteomes" id="UP001630127"/>
    </source>
</evidence>
<protein>
    <submittedName>
        <fullName evidence="1">Uncharacterized protein</fullName>
    </submittedName>
</protein>
<organism evidence="1 2">
    <name type="scientific">Cinchona calisaya</name>
    <dbReference type="NCBI Taxonomy" id="153742"/>
    <lineage>
        <taxon>Eukaryota</taxon>
        <taxon>Viridiplantae</taxon>
        <taxon>Streptophyta</taxon>
        <taxon>Embryophyta</taxon>
        <taxon>Tracheophyta</taxon>
        <taxon>Spermatophyta</taxon>
        <taxon>Magnoliopsida</taxon>
        <taxon>eudicotyledons</taxon>
        <taxon>Gunneridae</taxon>
        <taxon>Pentapetalae</taxon>
        <taxon>asterids</taxon>
        <taxon>lamiids</taxon>
        <taxon>Gentianales</taxon>
        <taxon>Rubiaceae</taxon>
        <taxon>Cinchonoideae</taxon>
        <taxon>Cinchoneae</taxon>
        <taxon>Cinchona</taxon>
    </lineage>
</organism>